<evidence type="ECO:0000256" key="1">
    <source>
        <dbReference type="ARBA" id="ARBA00009897"/>
    </source>
</evidence>
<dbReference type="RefSeq" id="WP_186835429.1">
    <property type="nucleotide sequence ID" value="NZ_JACOOQ010000018.1"/>
</dbReference>
<accession>A0A8I0DNX7</accession>
<evidence type="ECO:0000313" key="8">
    <source>
        <dbReference type="Proteomes" id="UP000662088"/>
    </source>
</evidence>
<gene>
    <name evidence="7" type="ORF">H8R92_10630</name>
</gene>
<dbReference type="GO" id="GO:0005737">
    <property type="term" value="C:cytoplasm"/>
    <property type="evidence" value="ECO:0007669"/>
    <property type="project" value="TreeGrafter"/>
</dbReference>
<evidence type="ECO:0000259" key="6">
    <source>
        <dbReference type="PROSITE" id="PS51987"/>
    </source>
</evidence>
<feature type="domain" description="GS catalytic" evidence="6">
    <location>
        <begin position="131"/>
        <end position="557"/>
    </location>
</feature>
<dbReference type="Proteomes" id="UP000662088">
    <property type="component" value="Unassembled WGS sequence"/>
</dbReference>
<sequence>MMKDLIYTIPKEKHTKENIKAILKSHSEIKFVSFVGVDLSGNDTDEKIPVSLFLDDLESFINGVAVQTDGSSVVLPGIATLNNAKVDMIADLNAKWFVDYNYDFIDPETQKPIGTLRIPCFLYHDNKAVDSRNILRSAIETFKGNLWNIFDNHPEVLSDYNISKDDIEEIIVTSATELEFWVKTPNDVAEIEQLSTSQELHEHYWTRTKGNVRTALEETLILMELYGFEPEMGHKEVGGVKAKLSSSGDFNHIMEQIEVDWKYADAVQAADNELFVKILVQETFRRRGLEVTFMAKPIDGVAGSGMHVHLGVSLKLKDGKRINLFHTDKEHFLSIIGYGALMGILKNYEVMNPFISSTNNSLKRLKPGFEAPVCIVTSLGISPSNPSRNRSILVGLIRDLASPLATRFELRSPNPHSNVYLTMATSYMAMLDGILYAVNNNKSQDDLLAEISKKSGEAADYLEKDREYRSEEDVFEAFSDEERNKYFGKAPATIYENISALAKYPEKVQVLKRNDVLTEQLIDSVKMAVTNRWILEISHRVINSYGDKIRGYKALHSVDKALDLDITNWTNINNLRVYIMKDTYTNKSLFTRIKEAFDKKDLELASNLYIELEEKMEELRKLYSSYKRNLLDI</sequence>
<dbReference type="GO" id="GO:0006542">
    <property type="term" value="P:glutamine biosynthetic process"/>
    <property type="evidence" value="ECO:0007669"/>
    <property type="project" value="TreeGrafter"/>
</dbReference>
<keyword evidence="5" id="KW-0175">Coiled coil</keyword>
<dbReference type="SUPFAM" id="SSF55931">
    <property type="entry name" value="Glutamine synthetase/guanido kinase"/>
    <property type="match status" value="1"/>
</dbReference>
<dbReference type="EMBL" id="JACOOQ010000018">
    <property type="protein sequence ID" value="MBC5640869.1"/>
    <property type="molecule type" value="Genomic_DNA"/>
</dbReference>
<organism evidence="7 8">
    <name type="scientific">Clostridium lentum</name>
    <dbReference type="NCBI Taxonomy" id="2763037"/>
    <lineage>
        <taxon>Bacteria</taxon>
        <taxon>Bacillati</taxon>
        <taxon>Bacillota</taxon>
        <taxon>Clostridia</taxon>
        <taxon>Eubacteriales</taxon>
        <taxon>Clostridiaceae</taxon>
        <taxon>Clostridium</taxon>
    </lineage>
</organism>
<proteinExistence type="inferred from homology"/>
<protein>
    <recommendedName>
        <fullName evidence="2">glutamine synthetase</fullName>
        <ecNumber evidence="2">6.3.1.2</ecNumber>
    </recommendedName>
</protein>
<keyword evidence="8" id="KW-1185">Reference proteome</keyword>
<comment type="similarity">
    <text evidence="1 3 4">Belongs to the glutamine synthetase family.</text>
</comment>
<evidence type="ECO:0000313" key="7">
    <source>
        <dbReference type="EMBL" id="MBC5640869.1"/>
    </source>
</evidence>
<feature type="coiled-coil region" evidence="5">
    <location>
        <begin position="602"/>
        <end position="629"/>
    </location>
</feature>
<evidence type="ECO:0000256" key="4">
    <source>
        <dbReference type="RuleBase" id="RU000384"/>
    </source>
</evidence>
<dbReference type="Gene3D" id="3.30.590.10">
    <property type="entry name" value="Glutamine synthetase/guanido kinase, catalytic domain"/>
    <property type="match status" value="1"/>
</dbReference>
<dbReference type="Pfam" id="PF00120">
    <property type="entry name" value="Gln-synt_C"/>
    <property type="match status" value="1"/>
</dbReference>
<dbReference type="SMART" id="SM01230">
    <property type="entry name" value="Gln-synt_C"/>
    <property type="match status" value="1"/>
</dbReference>
<dbReference type="GO" id="GO:0016020">
    <property type="term" value="C:membrane"/>
    <property type="evidence" value="ECO:0007669"/>
    <property type="project" value="TreeGrafter"/>
</dbReference>
<dbReference type="AlphaFoldDB" id="A0A8I0DNX7"/>
<dbReference type="GO" id="GO:0004356">
    <property type="term" value="F:glutamine synthetase activity"/>
    <property type="evidence" value="ECO:0007669"/>
    <property type="project" value="UniProtKB-EC"/>
</dbReference>
<reference evidence="7" key="1">
    <citation type="submission" date="2020-08" db="EMBL/GenBank/DDBJ databases">
        <title>Genome public.</title>
        <authorList>
            <person name="Liu C."/>
            <person name="Sun Q."/>
        </authorList>
    </citation>
    <scope>NUCLEOTIDE SEQUENCE</scope>
    <source>
        <strain evidence="7">NSJ-42</strain>
    </source>
</reference>
<name>A0A8I0DNX7_9CLOT</name>
<dbReference type="PANTHER" id="PTHR43407">
    <property type="entry name" value="GLUTAMINE SYNTHETASE"/>
    <property type="match status" value="1"/>
</dbReference>
<evidence type="ECO:0000256" key="3">
    <source>
        <dbReference type="PROSITE-ProRule" id="PRU01331"/>
    </source>
</evidence>
<evidence type="ECO:0000256" key="5">
    <source>
        <dbReference type="SAM" id="Coils"/>
    </source>
</evidence>
<dbReference type="GO" id="GO:0019740">
    <property type="term" value="P:nitrogen utilization"/>
    <property type="evidence" value="ECO:0007669"/>
    <property type="project" value="TreeGrafter"/>
</dbReference>
<evidence type="ECO:0000256" key="2">
    <source>
        <dbReference type="ARBA" id="ARBA00012937"/>
    </source>
</evidence>
<dbReference type="InterPro" id="IPR014746">
    <property type="entry name" value="Gln_synth/guanido_kin_cat_dom"/>
</dbReference>
<dbReference type="PROSITE" id="PS51987">
    <property type="entry name" value="GS_CATALYTIC"/>
    <property type="match status" value="1"/>
</dbReference>
<dbReference type="EC" id="6.3.1.2" evidence="2"/>
<dbReference type="PANTHER" id="PTHR43407:SF1">
    <property type="entry name" value="LENGSIN"/>
    <property type="match status" value="1"/>
</dbReference>
<dbReference type="InterPro" id="IPR008146">
    <property type="entry name" value="Gln_synth_cat_dom"/>
</dbReference>
<comment type="caution">
    <text evidence="7">The sequence shown here is derived from an EMBL/GenBank/DDBJ whole genome shotgun (WGS) entry which is preliminary data.</text>
</comment>